<feature type="binding site" evidence="9">
    <location>
        <position position="83"/>
    </location>
    <ligand>
        <name>ATP</name>
        <dbReference type="ChEBI" id="CHEBI:30616"/>
    </ligand>
</feature>
<dbReference type="InterPro" id="IPR020575">
    <property type="entry name" value="Hsp90_N"/>
</dbReference>
<dbReference type="OrthoDB" id="9802640at2"/>
<evidence type="ECO:0000313" key="12">
    <source>
        <dbReference type="Proteomes" id="UP000183997"/>
    </source>
</evidence>
<reference evidence="12" key="1">
    <citation type="submission" date="2016-11" db="EMBL/GenBank/DDBJ databases">
        <authorList>
            <person name="Varghese N."/>
            <person name="Submissions S."/>
        </authorList>
    </citation>
    <scope>NUCLEOTIDE SEQUENCE [LARGE SCALE GENOMIC DNA]</scope>
    <source>
        <strain evidence="12">DSM 10349</strain>
    </source>
</reference>
<dbReference type="Pfam" id="PF13589">
    <property type="entry name" value="HATPase_c_3"/>
    <property type="match status" value="1"/>
</dbReference>
<dbReference type="Gene3D" id="3.40.50.11260">
    <property type="match status" value="1"/>
</dbReference>
<evidence type="ECO:0000256" key="5">
    <source>
        <dbReference type="ARBA" id="ARBA00022840"/>
    </source>
</evidence>
<keyword evidence="12" id="KW-1185">Reference proteome</keyword>
<evidence type="ECO:0000256" key="8">
    <source>
        <dbReference type="HAMAP-Rule" id="MF_00505"/>
    </source>
</evidence>
<dbReference type="GO" id="GO:0005737">
    <property type="term" value="C:cytoplasm"/>
    <property type="evidence" value="ECO:0007669"/>
    <property type="project" value="UniProtKB-SubCell"/>
</dbReference>
<dbReference type="InterPro" id="IPR037196">
    <property type="entry name" value="HSP90_C"/>
</dbReference>
<dbReference type="GO" id="GO:0051082">
    <property type="term" value="F:unfolded protein binding"/>
    <property type="evidence" value="ECO:0007669"/>
    <property type="project" value="UniProtKB-UniRule"/>
</dbReference>
<dbReference type="Gene3D" id="3.30.230.80">
    <property type="match status" value="1"/>
</dbReference>
<feature type="binding site" evidence="9">
    <location>
        <begin position="125"/>
        <end position="130"/>
    </location>
    <ligand>
        <name>ATP</name>
        <dbReference type="ChEBI" id="CHEBI:30616"/>
    </ligand>
</feature>
<organism evidence="11 12">
    <name type="scientific">Desulforamulus aeronauticus DSM 10349</name>
    <dbReference type="NCBI Taxonomy" id="1121421"/>
    <lineage>
        <taxon>Bacteria</taxon>
        <taxon>Bacillati</taxon>
        <taxon>Bacillota</taxon>
        <taxon>Clostridia</taxon>
        <taxon>Eubacteriales</taxon>
        <taxon>Peptococcaceae</taxon>
        <taxon>Desulforamulus</taxon>
    </lineage>
</organism>
<dbReference type="PIRSF" id="PIRSF002583">
    <property type="entry name" value="Hsp90"/>
    <property type="match status" value="1"/>
</dbReference>
<dbReference type="InterPro" id="IPR020568">
    <property type="entry name" value="Ribosomal_Su5_D2-typ_SF"/>
</dbReference>
<dbReference type="SUPFAM" id="SSF54211">
    <property type="entry name" value="Ribosomal protein S5 domain 2-like"/>
    <property type="match status" value="1"/>
</dbReference>
<dbReference type="InterPro" id="IPR019805">
    <property type="entry name" value="Heat_shock_protein_90_CS"/>
</dbReference>
<comment type="subcellular location">
    <subcellularLocation>
        <location evidence="1 8">Cytoplasm</location>
    </subcellularLocation>
</comment>
<evidence type="ECO:0000256" key="3">
    <source>
        <dbReference type="ARBA" id="ARBA00022490"/>
    </source>
</evidence>
<dbReference type="PANTHER" id="PTHR11528">
    <property type="entry name" value="HEAT SHOCK PROTEIN 90 FAMILY MEMBER"/>
    <property type="match status" value="1"/>
</dbReference>
<dbReference type="SMART" id="SM00387">
    <property type="entry name" value="HATPase_c"/>
    <property type="match status" value="1"/>
</dbReference>
<feature type="binding site" evidence="9">
    <location>
        <position position="176"/>
    </location>
    <ligand>
        <name>ATP</name>
        <dbReference type="ChEBI" id="CHEBI:30616"/>
    </ligand>
</feature>
<dbReference type="Gene3D" id="1.20.120.790">
    <property type="entry name" value="Heat shock protein 90, C-terminal domain"/>
    <property type="match status" value="1"/>
</dbReference>
<feature type="binding site" evidence="9">
    <location>
        <begin position="103"/>
        <end position="104"/>
    </location>
    <ligand>
        <name>ATP</name>
        <dbReference type="ChEBI" id="CHEBI:30616"/>
    </ligand>
</feature>
<feature type="binding site" evidence="9">
    <location>
        <position position="88"/>
    </location>
    <ligand>
        <name>ATP</name>
        <dbReference type="ChEBI" id="CHEBI:30616"/>
    </ligand>
</feature>
<feature type="binding site" evidence="9">
    <location>
        <position position="96"/>
    </location>
    <ligand>
        <name>ATP</name>
        <dbReference type="ChEBI" id="CHEBI:30616"/>
    </ligand>
</feature>
<keyword evidence="3 8" id="KW-0963">Cytoplasm</keyword>
<dbReference type="HAMAP" id="MF_00505">
    <property type="entry name" value="HSP90"/>
    <property type="match status" value="1"/>
</dbReference>
<dbReference type="SUPFAM" id="SSF55874">
    <property type="entry name" value="ATPase domain of HSP90 chaperone/DNA topoisomerase II/histidine kinase"/>
    <property type="match status" value="1"/>
</dbReference>
<evidence type="ECO:0000256" key="1">
    <source>
        <dbReference type="ARBA" id="ARBA00004496"/>
    </source>
</evidence>
<keyword evidence="5 8" id="KW-0067">ATP-binding</keyword>
<dbReference type="InterPro" id="IPR001404">
    <property type="entry name" value="Hsp90_fam"/>
</dbReference>
<dbReference type="Gene3D" id="3.30.565.10">
    <property type="entry name" value="Histidine kinase-like ATPase, C-terminal domain"/>
    <property type="match status" value="1"/>
</dbReference>
<keyword evidence="6 8" id="KW-0346">Stress response</keyword>
<evidence type="ECO:0000256" key="2">
    <source>
        <dbReference type="ARBA" id="ARBA00008239"/>
    </source>
</evidence>
<feature type="domain" description="Histidine kinase/HSP90-like ATPase" evidence="10">
    <location>
        <begin position="30"/>
        <end position="186"/>
    </location>
</feature>
<dbReference type="InterPro" id="IPR003594">
    <property type="entry name" value="HATPase_dom"/>
</dbReference>
<keyword evidence="4 8" id="KW-0547">Nucleotide-binding</keyword>
<gene>
    <name evidence="8" type="primary">htpG</name>
    <name evidence="11" type="ORF">SAMN02745123_00327</name>
</gene>
<comment type="similarity">
    <text evidence="2 8">Belongs to the heat shock protein 90 family.</text>
</comment>
<evidence type="ECO:0000313" key="11">
    <source>
        <dbReference type="EMBL" id="SHK00423.1"/>
    </source>
</evidence>
<evidence type="ECO:0000256" key="4">
    <source>
        <dbReference type="ARBA" id="ARBA00022741"/>
    </source>
</evidence>
<dbReference type="FunFam" id="3.30.230.80:FF:000004">
    <property type="entry name" value="Heat shock protein 75 kDa"/>
    <property type="match status" value="1"/>
</dbReference>
<comment type="caution">
    <text evidence="8">Lacks conserved residue(s) required for the propagation of feature annotation.</text>
</comment>
<feature type="binding site" evidence="9">
    <location>
        <position position="37"/>
    </location>
    <ligand>
        <name>ATP</name>
        <dbReference type="ChEBI" id="CHEBI:30616"/>
    </ligand>
</feature>
<dbReference type="Pfam" id="PF00183">
    <property type="entry name" value="HSP90"/>
    <property type="match status" value="1"/>
</dbReference>
<dbReference type="PROSITE" id="PS00298">
    <property type="entry name" value="HSP90"/>
    <property type="match status" value="1"/>
</dbReference>
<feature type="region of interest" description="C" evidence="8">
    <location>
        <begin position="539"/>
        <end position="615"/>
    </location>
</feature>
<evidence type="ECO:0000256" key="7">
    <source>
        <dbReference type="ARBA" id="ARBA00023186"/>
    </source>
</evidence>
<dbReference type="GO" id="GO:0005524">
    <property type="term" value="F:ATP binding"/>
    <property type="evidence" value="ECO:0007669"/>
    <property type="project" value="UniProtKB-UniRule"/>
</dbReference>
<dbReference type="RefSeq" id="WP_072910542.1">
    <property type="nucleotide sequence ID" value="NZ_FRAR01000005.1"/>
</dbReference>
<dbReference type="CDD" id="cd16927">
    <property type="entry name" value="HATPase_Hsp90-like"/>
    <property type="match status" value="1"/>
</dbReference>
<dbReference type="PRINTS" id="PR00775">
    <property type="entry name" value="HEATSHOCK90"/>
</dbReference>
<feature type="region of interest" description="A; substrate-binding" evidence="8">
    <location>
        <begin position="1"/>
        <end position="326"/>
    </location>
</feature>
<feature type="binding site" evidence="9">
    <location>
        <position position="41"/>
    </location>
    <ligand>
        <name>ATP</name>
        <dbReference type="ChEBI" id="CHEBI:30616"/>
    </ligand>
</feature>
<dbReference type="GO" id="GO:0140662">
    <property type="term" value="F:ATP-dependent protein folding chaperone"/>
    <property type="evidence" value="ECO:0007669"/>
    <property type="project" value="InterPro"/>
</dbReference>
<evidence type="ECO:0000256" key="6">
    <source>
        <dbReference type="ARBA" id="ARBA00023016"/>
    </source>
</evidence>
<dbReference type="InterPro" id="IPR036890">
    <property type="entry name" value="HATPase_C_sf"/>
</dbReference>
<dbReference type="Proteomes" id="UP000183997">
    <property type="component" value="Unassembled WGS sequence"/>
</dbReference>
<accession>A0A1M6NXK3</accession>
<dbReference type="EMBL" id="FRAR01000005">
    <property type="protein sequence ID" value="SHK00423.1"/>
    <property type="molecule type" value="Genomic_DNA"/>
</dbReference>
<keyword evidence="7 8" id="KW-0143">Chaperone</keyword>
<dbReference type="GO" id="GO:0016887">
    <property type="term" value="F:ATP hydrolysis activity"/>
    <property type="evidence" value="ECO:0007669"/>
    <property type="project" value="InterPro"/>
</dbReference>
<sequence length="615" mass="69967">MAEQTKMEQLEFQAEVKQLLDIVIHSLYTDREIFLRELISNASDALEKLRYQKLTQKEILGGDLPLEISIQVDEKEHTLSITDTGIGMTREELVENLGTIAHSGSKAFLKYLAETDKKDVNVIGQFGVGFYSAFMVADGVTVETRSFQPDTTGSLWSSEGTGNYSIGEAEGLTRGTKITLALKEDAQEFAKPEVIKRIIKQYSGFVPFPILVNGEKVNTVQAIWTKHKNEVSEEEYNDFYKYVANAYDEPLLRLHFSVDAPINVNALLFVPKDNMERFGFGRLEPGVNLYCKKVLIQQQDKDILPEWLRFVRGAVDSEELPLNISRETMQDSALIAKLRKVITGRFLKFLQEQAKSDAEKYKEFWTNFGMFIKEGAAVDFTHRKELVKLLRFSSSQVEEGQLVSLKDYLERMQEEQKEIYFINGPTKEAIEVSPYLEAFRGQKIEVLYTHEAVDDYILSQVGEFEGKKIVSIDQANLEVPEHQHREGEALAGEQLENLLKWLKEVLGDKVSEVKESKRLSDSPVLVLNPDEMTGSLQRMMQVMNKDLQSIGPKILEINPYHPIIRQLSVLSQQDDPFAKVAVEQLFDNALIAAGLIVDPRNIVQRMNQILEKAIQ</sequence>
<dbReference type="STRING" id="1121421.SAMN02745123_00327"/>
<comment type="subunit">
    <text evidence="8">Homodimer.</text>
</comment>
<evidence type="ECO:0000256" key="9">
    <source>
        <dbReference type="PIRSR" id="PIRSR002583-1"/>
    </source>
</evidence>
<evidence type="ECO:0000259" key="10">
    <source>
        <dbReference type="SMART" id="SM00387"/>
    </source>
</evidence>
<dbReference type="AlphaFoldDB" id="A0A1M6NXK3"/>
<dbReference type="FunFam" id="3.30.565.10:FF:000009">
    <property type="entry name" value="Molecular chaperone HtpG"/>
    <property type="match status" value="1"/>
</dbReference>
<proteinExistence type="inferred from homology"/>
<dbReference type="NCBIfam" id="NF003555">
    <property type="entry name" value="PRK05218.1"/>
    <property type="match status" value="1"/>
</dbReference>
<dbReference type="SUPFAM" id="SSF110942">
    <property type="entry name" value="HSP90 C-terminal domain"/>
    <property type="match status" value="1"/>
</dbReference>
<protein>
    <recommendedName>
        <fullName evidence="8">Chaperone protein HtpG</fullName>
    </recommendedName>
    <alternativeName>
        <fullName evidence="8">Heat shock protein HtpG</fullName>
    </alternativeName>
    <alternativeName>
        <fullName evidence="8">High temperature protein G</fullName>
    </alternativeName>
</protein>
<name>A0A1M6NXK3_9FIRM</name>
<feature type="binding site" evidence="9">
    <location>
        <position position="326"/>
    </location>
    <ligand>
        <name>ATP</name>
        <dbReference type="ChEBI" id="CHEBI:30616"/>
    </ligand>
</feature>
<comment type="function">
    <text evidence="8">Molecular chaperone. Has ATPase activity.</text>
</comment>